<proteinExistence type="predicted"/>
<accession>A0A6G1JWN9</accession>
<dbReference type="EMBL" id="MU005780">
    <property type="protein sequence ID" value="KAF2705029.1"/>
    <property type="molecule type" value="Genomic_DNA"/>
</dbReference>
<evidence type="ECO:0000313" key="1">
    <source>
        <dbReference type="EMBL" id="KAF2705029.1"/>
    </source>
</evidence>
<feature type="non-terminal residue" evidence="1">
    <location>
        <position position="1"/>
    </location>
</feature>
<evidence type="ECO:0000313" key="2">
    <source>
        <dbReference type="Proteomes" id="UP000799428"/>
    </source>
</evidence>
<reference evidence="1" key="1">
    <citation type="journal article" date="2020" name="Stud. Mycol.">
        <title>101 Dothideomycetes genomes: a test case for predicting lifestyles and emergence of pathogens.</title>
        <authorList>
            <person name="Haridas S."/>
            <person name="Albert R."/>
            <person name="Binder M."/>
            <person name="Bloem J."/>
            <person name="Labutti K."/>
            <person name="Salamov A."/>
            <person name="Andreopoulos B."/>
            <person name="Baker S."/>
            <person name="Barry K."/>
            <person name="Bills G."/>
            <person name="Bluhm B."/>
            <person name="Cannon C."/>
            <person name="Castanera R."/>
            <person name="Culley D."/>
            <person name="Daum C."/>
            <person name="Ezra D."/>
            <person name="Gonzalez J."/>
            <person name="Henrissat B."/>
            <person name="Kuo A."/>
            <person name="Liang C."/>
            <person name="Lipzen A."/>
            <person name="Lutzoni F."/>
            <person name="Magnuson J."/>
            <person name="Mondo S."/>
            <person name="Nolan M."/>
            <person name="Ohm R."/>
            <person name="Pangilinan J."/>
            <person name="Park H.-J."/>
            <person name="Ramirez L."/>
            <person name="Alfaro M."/>
            <person name="Sun H."/>
            <person name="Tritt A."/>
            <person name="Yoshinaga Y."/>
            <person name="Zwiers L.-H."/>
            <person name="Turgeon B."/>
            <person name="Goodwin S."/>
            <person name="Spatafora J."/>
            <person name="Crous P."/>
            <person name="Grigoriev I."/>
        </authorList>
    </citation>
    <scope>NUCLEOTIDE SEQUENCE</scope>
    <source>
        <strain evidence="1">CBS 279.74</strain>
    </source>
</reference>
<dbReference type="Proteomes" id="UP000799428">
    <property type="component" value="Unassembled WGS sequence"/>
</dbReference>
<name>A0A6G1JWN9_9PLEO</name>
<gene>
    <name evidence="1" type="ORF">K504DRAFT_388970</name>
</gene>
<dbReference type="AlphaFoldDB" id="A0A6G1JWN9"/>
<organism evidence="1 2">
    <name type="scientific">Pleomassaria siparia CBS 279.74</name>
    <dbReference type="NCBI Taxonomy" id="1314801"/>
    <lineage>
        <taxon>Eukaryota</taxon>
        <taxon>Fungi</taxon>
        <taxon>Dikarya</taxon>
        <taxon>Ascomycota</taxon>
        <taxon>Pezizomycotina</taxon>
        <taxon>Dothideomycetes</taxon>
        <taxon>Pleosporomycetidae</taxon>
        <taxon>Pleosporales</taxon>
        <taxon>Pleomassariaceae</taxon>
        <taxon>Pleomassaria</taxon>
    </lineage>
</organism>
<protein>
    <submittedName>
        <fullName evidence="1">Uncharacterized protein</fullName>
    </submittedName>
</protein>
<sequence>RGITFIPIQLDRTKLFIFTDSLFANNKDLSLQLGFLIILANKRRTGDSDSFKIYSNIIY</sequence>
<keyword evidence="2" id="KW-1185">Reference proteome</keyword>
<dbReference type="OrthoDB" id="3795451at2759"/>